<name>A0A7Y9IFC3_9ACTN</name>
<accession>A0A7Y9IFC3</accession>
<gene>
    <name evidence="1" type="ORF">BKA15_006498</name>
</gene>
<dbReference type="EMBL" id="JACCBU010000001">
    <property type="protein sequence ID" value="NYE75169.1"/>
    <property type="molecule type" value="Genomic_DNA"/>
</dbReference>
<dbReference type="Proteomes" id="UP000569914">
    <property type="component" value="Unassembled WGS sequence"/>
</dbReference>
<sequence length="59" mass="6189">MLIGDPRFEVRSYGGGSTVRTDCAPPGDAAWIDVPVDGGANGRTVDLIFTSGVSRFLFA</sequence>
<proteinExistence type="predicted"/>
<organism evidence="1 2">
    <name type="scientific">Microlunatus parietis</name>
    <dbReference type="NCBI Taxonomy" id="682979"/>
    <lineage>
        <taxon>Bacteria</taxon>
        <taxon>Bacillati</taxon>
        <taxon>Actinomycetota</taxon>
        <taxon>Actinomycetes</taxon>
        <taxon>Propionibacteriales</taxon>
        <taxon>Propionibacteriaceae</taxon>
        <taxon>Microlunatus</taxon>
    </lineage>
</organism>
<evidence type="ECO:0000313" key="1">
    <source>
        <dbReference type="EMBL" id="NYE75169.1"/>
    </source>
</evidence>
<evidence type="ECO:0000313" key="2">
    <source>
        <dbReference type="Proteomes" id="UP000569914"/>
    </source>
</evidence>
<comment type="caution">
    <text evidence="1">The sequence shown here is derived from an EMBL/GenBank/DDBJ whole genome shotgun (WGS) entry which is preliminary data.</text>
</comment>
<reference evidence="1 2" key="1">
    <citation type="submission" date="2020-07" db="EMBL/GenBank/DDBJ databases">
        <title>Sequencing the genomes of 1000 actinobacteria strains.</title>
        <authorList>
            <person name="Klenk H.-P."/>
        </authorList>
    </citation>
    <scope>NUCLEOTIDE SEQUENCE [LARGE SCALE GENOMIC DNA]</scope>
    <source>
        <strain evidence="1 2">DSM 22083</strain>
    </source>
</reference>
<protein>
    <submittedName>
        <fullName evidence="1">Uncharacterized protein</fullName>
    </submittedName>
</protein>
<dbReference type="AlphaFoldDB" id="A0A7Y9IFC3"/>
<dbReference type="RefSeq" id="WP_179757718.1">
    <property type="nucleotide sequence ID" value="NZ_JACCBU010000001.1"/>
</dbReference>
<keyword evidence="2" id="KW-1185">Reference proteome</keyword>